<proteinExistence type="predicted"/>
<evidence type="ECO:0000313" key="2">
    <source>
        <dbReference type="Proteomes" id="UP000611500"/>
    </source>
</evidence>
<gene>
    <name evidence="1" type="ORF">GCM10010961_16310</name>
</gene>
<reference evidence="1" key="2">
    <citation type="submission" date="2020-09" db="EMBL/GenBank/DDBJ databases">
        <authorList>
            <person name="Sun Q."/>
            <person name="Zhou Y."/>
        </authorList>
    </citation>
    <scope>NUCLEOTIDE SEQUENCE</scope>
    <source>
        <strain evidence="1">CGMCC 1.7081</strain>
    </source>
</reference>
<dbReference type="Proteomes" id="UP000611500">
    <property type="component" value="Unassembled WGS sequence"/>
</dbReference>
<dbReference type="EMBL" id="BNAP01000004">
    <property type="protein sequence ID" value="GHG87674.1"/>
    <property type="molecule type" value="Genomic_DNA"/>
</dbReference>
<organism evidence="1 2">
    <name type="scientific">Pseudodonghicola xiamenensis</name>
    <dbReference type="NCBI Taxonomy" id="337702"/>
    <lineage>
        <taxon>Bacteria</taxon>
        <taxon>Pseudomonadati</taxon>
        <taxon>Pseudomonadota</taxon>
        <taxon>Alphaproteobacteria</taxon>
        <taxon>Rhodobacterales</taxon>
        <taxon>Paracoccaceae</taxon>
        <taxon>Pseudodonghicola</taxon>
    </lineage>
</organism>
<keyword evidence="2" id="KW-1185">Reference proteome</keyword>
<comment type="caution">
    <text evidence="1">The sequence shown here is derived from an EMBL/GenBank/DDBJ whole genome shotgun (WGS) entry which is preliminary data.</text>
</comment>
<evidence type="ECO:0000313" key="1">
    <source>
        <dbReference type="EMBL" id="GHG87674.1"/>
    </source>
</evidence>
<dbReference type="AlphaFoldDB" id="A0A8J3H7R4"/>
<accession>A0A8J3H7R4</accession>
<dbReference type="RefSeq" id="WP_028093111.1">
    <property type="nucleotide sequence ID" value="NZ_BNAP01000004.1"/>
</dbReference>
<name>A0A8J3H7R4_9RHOB</name>
<sequence>MSKYDELRAAFSSYKDAERQFVQENEALARLIVNGLHDYLDMPKDFPRKEGTTTYSQSYTPLFSVDEDGNTEEEKFFMDALSHLSDGSFKFAFGVILERAEGAFPKHNLILHVECKRRGDKVNVDVSGKALDVSFDGKNCPEIENVHELIFGQVMEWLQHRPGDGHGFSKIGFAMH</sequence>
<reference evidence="1" key="1">
    <citation type="journal article" date="2014" name="Int. J. Syst. Evol. Microbiol.">
        <title>Complete genome sequence of Corynebacterium casei LMG S-19264T (=DSM 44701T), isolated from a smear-ripened cheese.</title>
        <authorList>
            <consortium name="US DOE Joint Genome Institute (JGI-PGF)"/>
            <person name="Walter F."/>
            <person name="Albersmeier A."/>
            <person name="Kalinowski J."/>
            <person name="Ruckert C."/>
        </authorList>
    </citation>
    <scope>NUCLEOTIDE SEQUENCE</scope>
    <source>
        <strain evidence="1">CGMCC 1.7081</strain>
    </source>
</reference>
<protein>
    <submittedName>
        <fullName evidence="1">Uncharacterized protein</fullName>
    </submittedName>
</protein>